<dbReference type="Gene3D" id="2.60.40.10">
    <property type="entry name" value="Immunoglobulins"/>
    <property type="match status" value="3"/>
</dbReference>
<dbReference type="EMBL" id="JAHRIM010002554">
    <property type="protein sequence ID" value="MEQ2259172.1"/>
    <property type="molecule type" value="Genomic_DNA"/>
</dbReference>
<comment type="caution">
    <text evidence="5">The sequence shown here is derived from an EMBL/GenBank/DDBJ whole genome shotgun (WGS) entry which is preliminary data.</text>
</comment>
<dbReference type="Proteomes" id="UP001444071">
    <property type="component" value="Unassembled WGS sequence"/>
</dbReference>
<keyword evidence="3" id="KW-0393">Immunoglobulin domain</keyword>
<dbReference type="SMART" id="SM00406">
    <property type="entry name" value="IGv"/>
    <property type="match status" value="3"/>
</dbReference>
<keyword evidence="2" id="KW-0472">Membrane</keyword>
<dbReference type="InterPro" id="IPR036179">
    <property type="entry name" value="Ig-like_dom_sf"/>
</dbReference>
<dbReference type="InterPro" id="IPR013106">
    <property type="entry name" value="Ig_V-set"/>
</dbReference>
<feature type="domain" description="Ig-like" evidence="4">
    <location>
        <begin position="95"/>
        <end position="204"/>
    </location>
</feature>
<reference evidence="5 6" key="1">
    <citation type="submission" date="2021-06" db="EMBL/GenBank/DDBJ databases">
        <authorList>
            <person name="Palmer J.M."/>
        </authorList>
    </citation>
    <scope>NUCLEOTIDE SEQUENCE [LARGE SCALE GENOMIC DNA]</scope>
    <source>
        <strain evidence="5 6">XR_2019</strain>
        <tissue evidence="5">Muscle</tissue>
    </source>
</reference>
<dbReference type="SMART" id="SM00409">
    <property type="entry name" value="IG"/>
    <property type="match status" value="3"/>
</dbReference>
<feature type="domain" description="Ig-like" evidence="4">
    <location>
        <begin position="208"/>
        <end position="318"/>
    </location>
</feature>
<feature type="domain" description="Ig-like" evidence="4">
    <location>
        <begin position="1"/>
        <end position="92"/>
    </location>
</feature>
<evidence type="ECO:0000313" key="5">
    <source>
        <dbReference type="EMBL" id="MEQ2259172.1"/>
    </source>
</evidence>
<dbReference type="PROSITE" id="PS50835">
    <property type="entry name" value="IG_LIKE"/>
    <property type="match status" value="3"/>
</dbReference>
<evidence type="ECO:0000256" key="1">
    <source>
        <dbReference type="ARBA" id="ARBA00004370"/>
    </source>
</evidence>
<protein>
    <recommendedName>
        <fullName evidence="4">Ig-like domain-containing protein</fullName>
    </recommendedName>
</protein>
<dbReference type="InterPro" id="IPR013783">
    <property type="entry name" value="Ig-like_fold"/>
</dbReference>
<dbReference type="SUPFAM" id="SSF48726">
    <property type="entry name" value="Immunoglobulin"/>
    <property type="match status" value="3"/>
</dbReference>
<dbReference type="InterPro" id="IPR050504">
    <property type="entry name" value="IgSF_BTN/MOG"/>
</dbReference>
<evidence type="ECO:0000256" key="3">
    <source>
        <dbReference type="ARBA" id="ARBA00023319"/>
    </source>
</evidence>
<dbReference type="PANTHER" id="PTHR24100:SF151">
    <property type="entry name" value="ICOS LIGAND"/>
    <property type="match status" value="1"/>
</dbReference>
<dbReference type="PANTHER" id="PTHR24100">
    <property type="entry name" value="BUTYROPHILIN"/>
    <property type="match status" value="1"/>
</dbReference>
<evidence type="ECO:0000313" key="6">
    <source>
        <dbReference type="Proteomes" id="UP001444071"/>
    </source>
</evidence>
<dbReference type="InterPro" id="IPR003599">
    <property type="entry name" value="Ig_sub"/>
</dbReference>
<dbReference type="Pfam" id="PF07686">
    <property type="entry name" value="V-set"/>
    <property type="match status" value="2"/>
</dbReference>
<evidence type="ECO:0000259" key="4">
    <source>
        <dbReference type="PROSITE" id="PS50835"/>
    </source>
</evidence>
<accession>A0ABV0VPL6</accession>
<proteinExistence type="predicted"/>
<gene>
    <name evidence="5" type="ORF">XENORESO_007971</name>
</gene>
<keyword evidence="6" id="KW-1185">Reference proteome</keyword>
<comment type="subcellular location">
    <subcellularLocation>
        <location evidence="1">Membrane</location>
    </subcellularLocation>
</comment>
<evidence type="ECO:0000256" key="2">
    <source>
        <dbReference type="ARBA" id="ARBA00023136"/>
    </source>
</evidence>
<organism evidence="5 6">
    <name type="scientific">Xenotaenia resolanae</name>
    <dbReference type="NCBI Taxonomy" id="208358"/>
    <lineage>
        <taxon>Eukaryota</taxon>
        <taxon>Metazoa</taxon>
        <taxon>Chordata</taxon>
        <taxon>Craniata</taxon>
        <taxon>Vertebrata</taxon>
        <taxon>Euteleostomi</taxon>
        <taxon>Actinopterygii</taxon>
        <taxon>Neopterygii</taxon>
        <taxon>Teleostei</taxon>
        <taxon>Neoteleostei</taxon>
        <taxon>Acanthomorphata</taxon>
        <taxon>Ovalentaria</taxon>
        <taxon>Atherinomorphae</taxon>
        <taxon>Cyprinodontiformes</taxon>
        <taxon>Goodeidae</taxon>
        <taxon>Xenotaenia</taxon>
    </lineage>
</organism>
<sequence length="328" mass="37066">MLPCHLEPPTDASAETVSWRQGEHVVHLHQGGKDHPSEQGERFKGRTSLLSEGLTEGNLSLTLFSVNVHDDGRYQCSLHTESLNKMCYINLSVEPLLVCPSGHIEVKSDDDVVLPCHLEPPMDASGEAVEWRQRNTTVLLYERGKYIDAEKKDRFKGRTSLFTERLTEGNLSLKLFSVPLRDNGQYQCFFRSKSQDKSCSVILTVDEPEVMGSDEPVTAEVGDDVILPCHVEPSANLMKLTVEWRCNNSMVHLYRSQKDVPEMQDERFRNRTFLFHEELVHGNVSLKLTNVTKEDAGNYSCYIPRLTSKVKRGNVTLNVVSPDQCTCP</sequence>
<feature type="non-terminal residue" evidence="5">
    <location>
        <position position="328"/>
    </location>
</feature>
<dbReference type="InterPro" id="IPR007110">
    <property type="entry name" value="Ig-like_dom"/>
</dbReference>
<name>A0ABV0VPL6_9TELE</name>